<gene>
    <name evidence="1" type="ORF">UVI_02027870</name>
</gene>
<dbReference type="EMBL" id="BBTG02000011">
    <property type="protein sequence ID" value="GAO14985.1"/>
    <property type="molecule type" value="Genomic_DNA"/>
</dbReference>
<sequence>MPADVLRVNQQSWPKLLGVCISGCPSKGSKSGTASPACELMPVAALDGKVVEVVGDVIVADDGDSNGVLTD</sequence>
<name>A0A1B5KVF5_USTVR</name>
<dbReference type="Proteomes" id="UP000054053">
    <property type="component" value="Unassembled WGS sequence"/>
</dbReference>
<reference evidence="2" key="1">
    <citation type="journal article" date="2016" name="Genome Announc.">
        <title>Genome sequence of Ustilaginoidea virens IPU010, a rice pathogenic fungus causing false smut.</title>
        <authorList>
            <person name="Kumagai T."/>
            <person name="Ishii T."/>
            <person name="Terai G."/>
            <person name="Umemura M."/>
            <person name="Machida M."/>
            <person name="Asai K."/>
        </authorList>
    </citation>
    <scope>NUCLEOTIDE SEQUENCE [LARGE SCALE GENOMIC DNA]</scope>
    <source>
        <strain evidence="2">IPU010</strain>
    </source>
</reference>
<organism evidence="1 2">
    <name type="scientific">Ustilaginoidea virens</name>
    <name type="common">Rice false smut fungus</name>
    <name type="synonym">Villosiclava virens</name>
    <dbReference type="NCBI Taxonomy" id="1159556"/>
    <lineage>
        <taxon>Eukaryota</taxon>
        <taxon>Fungi</taxon>
        <taxon>Dikarya</taxon>
        <taxon>Ascomycota</taxon>
        <taxon>Pezizomycotina</taxon>
        <taxon>Sordariomycetes</taxon>
        <taxon>Hypocreomycetidae</taxon>
        <taxon>Hypocreales</taxon>
        <taxon>Clavicipitaceae</taxon>
        <taxon>Ustilaginoidea</taxon>
    </lineage>
</organism>
<protein>
    <submittedName>
        <fullName evidence="1">Uncharacterized protein</fullName>
    </submittedName>
</protein>
<proteinExistence type="predicted"/>
<comment type="caution">
    <text evidence="1">The sequence shown here is derived from an EMBL/GenBank/DDBJ whole genome shotgun (WGS) entry which is preliminary data.</text>
</comment>
<evidence type="ECO:0000313" key="1">
    <source>
        <dbReference type="EMBL" id="GAO14985.1"/>
    </source>
</evidence>
<accession>A0A1B5KVF5</accession>
<dbReference type="AlphaFoldDB" id="A0A1B5KVF5"/>
<evidence type="ECO:0000313" key="2">
    <source>
        <dbReference type="Proteomes" id="UP000054053"/>
    </source>
</evidence>